<reference evidence="1" key="1">
    <citation type="submission" date="2019-05" db="EMBL/GenBank/DDBJ databases">
        <title>Methanoculleus sp. FWC-SCC1, a methanogenic archaeon isolated from deep marine cold seep.</title>
        <authorList>
            <person name="Chen Y.-W."/>
            <person name="Chen S.-C."/>
            <person name="Teng N.-H."/>
            <person name="Lai M.-C."/>
        </authorList>
    </citation>
    <scope>NUCLEOTIDE SEQUENCE</scope>
    <source>
        <strain evidence="1">FWC-SCC1</strain>
    </source>
</reference>
<accession>A0ABT8MD58</accession>
<dbReference type="Gene3D" id="3.40.50.1450">
    <property type="entry name" value="HybD-like"/>
    <property type="match status" value="1"/>
</dbReference>
<dbReference type="NCBIfam" id="TIGR00072">
    <property type="entry name" value="hydrog_prot"/>
    <property type="match status" value="1"/>
</dbReference>
<dbReference type="PRINTS" id="PR00446">
    <property type="entry name" value="HYDRGNUPTAKE"/>
</dbReference>
<evidence type="ECO:0000313" key="1">
    <source>
        <dbReference type="EMBL" id="MDN7025870.1"/>
    </source>
</evidence>
<dbReference type="Pfam" id="PF01750">
    <property type="entry name" value="HycI"/>
    <property type="match status" value="1"/>
</dbReference>
<dbReference type="SUPFAM" id="SSF53163">
    <property type="entry name" value="HybD-like"/>
    <property type="match status" value="1"/>
</dbReference>
<dbReference type="InterPro" id="IPR000671">
    <property type="entry name" value="Peptidase_A31"/>
</dbReference>
<dbReference type="Proteomes" id="UP001168338">
    <property type="component" value="Unassembled WGS sequence"/>
</dbReference>
<organism evidence="1 2">
    <name type="scientific">Methanoculleus frigidifontis</name>
    <dbReference type="NCBI Taxonomy" id="2584085"/>
    <lineage>
        <taxon>Archaea</taxon>
        <taxon>Methanobacteriati</taxon>
        <taxon>Methanobacteriota</taxon>
        <taxon>Stenosarchaea group</taxon>
        <taxon>Methanomicrobia</taxon>
        <taxon>Methanomicrobiales</taxon>
        <taxon>Methanomicrobiaceae</taxon>
        <taxon>Methanoculleus</taxon>
    </lineage>
</organism>
<comment type="caution">
    <text evidence="1">The sequence shown here is derived from an EMBL/GenBank/DDBJ whole genome shotgun (WGS) entry which is preliminary data.</text>
</comment>
<dbReference type="PANTHER" id="PTHR30302">
    <property type="entry name" value="HYDROGENASE 1 MATURATION PROTEASE"/>
    <property type="match status" value="1"/>
</dbReference>
<name>A0ABT8MD58_9EURY</name>
<dbReference type="EMBL" id="VCYH01000010">
    <property type="protein sequence ID" value="MDN7025870.1"/>
    <property type="molecule type" value="Genomic_DNA"/>
</dbReference>
<evidence type="ECO:0000313" key="2">
    <source>
        <dbReference type="Proteomes" id="UP001168338"/>
    </source>
</evidence>
<dbReference type="InterPro" id="IPR023430">
    <property type="entry name" value="Pept_HybD-like_dom_sf"/>
</dbReference>
<dbReference type="PANTHER" id="PTHR30302:SF4">
    <property type="entry name" value="HYDROGENASE 3 MATURATION PROTEASE"/>
    <property type="match status" value="1"/>
</dbReference>
<keyword evidence="2" id="KW-1185">Reference proteome</keyword>
<dbReference type="InterPro" id="IPR004420">
    <property type="entry name" value="Pept_A31_hyd_mat_HycI"/>
</dbReference>
<dbReference type="CDD" id="cd06067">
    <property type="entry name" value="H2MP_MemB-H2evol"/>
    <property type="match status" value="1"/>
</dbReference>
<gene>
    <name evidence="1" type="ORF">FGU65_13430</name>
</gene>
<proteinExistence type="predicted"/>
<sequence>MMKMLLGVGNTLRGDDGVGSYVAHRMEDGDWNALDCGTVPENFTGVVRRNHPALLVFVDAADMGVPPGEFRIVPKGRIQDVSIGTHSLPLSHLIDFLAGVAETILFIGIQPAIVRDGEYLSEPVQEGAERLITVLKKGDIEDIPVL</sequence>
<protein>
    <submittedName>
        <fullName evidence="1">Hydrogenase 3 maturation endopeptidase HyCI</fullName>
    </submittedName>
</protein>